<evidence type="ECO:0000256" key="7">
    <source>
        <dbReference type="ARBA" id="ARBA00022801"/>
    </source>
</evidence>
<dbReference type="SMART" id="SM00487">
    <property type="entry name" value="DEXDc"/>
    <property type="match status" value="1"/>
</dbReference>
<keyword evidence="9 13" id="KW-0067">ATP-binding</keyword>
<evidence type="ECO:0000256" key="9">
    <source>
        <dbReference type="ARBA" id="ARBA00022840"/>
    </source>
</evidence>
<keyword evidence="12" id="KW-0325">Glycoprotein</keyword>
<dbReference type="GO" id="GO:0016020">
    <property type="term" value="C:membrane"/>
    <property type="evidence" value="ECO:0007669"/>
    <property type="project" value="UniProtKB-SubCell"/>
</dbReference>
<keyword evidence="5" id="KW-0677">Repeat</keyword>
<dbReference type="SUPFAM" id="SSF52540">
    <property type="entry name" value="P-loop containing nucleoside triphosphate hydrolases"/>
    <property type="match status" value="1"/>
</dbReference>
<evidence type="ECO:0000256" key="2">
    <source>
        <dbReference type="ARBA" id="ARBA00022614"/>
    </source>
</evidence>
<dbReference type="InterPro" id="IPR050699">
    <property type="entry name" value="RNA-DNA_Helicase"/>
</dbReference>
<proteinExistence type="predicted"/>
<evidence type="ECO:0000256" key="10">
    <source>
        <dbReference type="ARBA" id="ARBA00022989"/>
    </source>
</evidence>
<evidence type="ECO:0000313" key="20">
    <source>
        <dbReference type="Proteomes" id="UP000001514"/>
    </source>
</evidence>
<dbReference type="GO" id="GO:0003676">
    <property type="term" value="F:nucleic acid binding"/>
    <property type="evidence" value="ECO:0007669"/>
    <property type="project" value="InterPro"/>
</dbReference>
<feature type="domain" description="Helicase ATP-binding" evidence="17">
    <location>
        <begin position="951"/>
        <end position="1114"/>
    </location>
</feature>
<dbReference type="Gene3D" id="3.80.10.10">
    <property type="entry name" value="Ribonuclease Inhibitor"/>
    <property type="match status" value="1"/>
</dbReference>
<feature type="domain" description="Protein kinase" evidence="16">
    <location>
        <begin position="494"/>
        <end position="782"/>
    </location>
</feature>
<dbReference type="InterPro" id="IPR011545">
    <property type="entry name" value="DEAD/DEAH_box_helicase_dom"/>
</dbReference>
<dbReference type="Gene3D" id="1.10.3380.30">
    <property type="match status" value="1"/>
</dbReference>
<feature type="compositionally biased region" description="Acidic residues" evidence="14">
    <location>
        <begin position="862"/>
        <end position="881"/>
    </location>
</feature>
<dbReference type="GO" id="GO:0070478">
    <property type="term" value="P:nuclear-transcribed mRNA catabolic process, 3'-5' exonucleolytic nonsense-mediated decay"/>
    <property type="evidence" value="ECO:0000318"/>
    <property type="project" value="GO_Central"/>
</dbReference>
<dbReference type="GO" id="GO:0003724">
    <property type="term" value="F:RNA helicase activity"/>
    <property type="evidence" value="ECO:0000318"/>
    <property type="project" value="GO_Central"/>
</dbReference>
<keyword evidence="10" id="KW-1133">Transmembrane helix</keyword>
<dbReference type="Pfam" id="PF00270">
    <property type="entry name" value="DEAD"/>
    <property type="match status" value="1"/>
</dbReference>
<dbReference type="FunCoup" id="D8R9G4">
    <property type="interactions" value="1122"/>
</dbReference>
<dbReference type="PANTHER" id="PTHR12131">
    <property type="entry name" value="ATP-DEPENDENT RNA AND DNA HELICASE"/>
    <property type="match status" value="1"/>
</dbReference>
<dbReference type="InterPro" id="IPR001650">
    <property type="entry name" value="Helicase_C-like"/>
</dbReference>
<reference evidence="19 20" key="1">
    <citation type="journal article" date="2011" name="Science">
        <title>The Selaginella genome identifies genetic changes associated with the evolution of vascular plants.</title>
        <authorList>
            <person name="Banks J.A."/>
            <person name="Nishiyama T."/>
            <person name="Hasebe M."/>
            <person name="Bowman J.L."/>
            <person name="Gribskov M."/>
            <person name="dePamphilis C."/>
            <person name="Albert V.A."/>
            <person name="Aono N."/>
            <person name="Aoyama T."/>
            <person name="Ambrose B.A."/>
            <person name="Ashton N.W."/>
            <person name="Axtell M.J."/>
            <person name="Barker E."/>
            <person name="Barker M.S."/>
            <person name="Bennetzen J.L."/>
            <person name="Bonawitz N.D."/>
            <person name="Chapple C."/>
            <person name="Cheng C."/>
            <person name="Correa L.G."/>
            <person name="Dacre M."/>
            <person name="DeBarry J."/>
            <person name="Dreyer I."/>
            <person name="Elias M."/>
            <person name="Engstrom E.M."/>
            <person name="Estelle M."/>
            <person name="Feng L."/>
            <person name="Finet C."/>
            <person name="Floyd S.K."/>
            <person name="Frommer W.B."/>
            <person name="Fujita T."/>
            <person name="Gramzow L."/>
            <person name="Gutensohn M."/>
            <person name="Harholt J."/>
            <person name="Hattori M."/>
            <person name="Heyl A."/>
            <person name="Hirai T."/>
            <person name="Hiwatashi Y."/>
            <person name="Ishikawa M."/>
            <person name="Iwata M."/>
            <person name="Karol K.G."/>
            <person name="Koehler B."/>
            <person name="Kolukisaoglu U."/>
            <person name="Kubo M."/>
            <person name="Kurata T."/>
            <person name="Lalonde S."/>
            <person name="Li K."/>
            <person name="Li Y."/>
            <person name="Litt A."/>
            <person name="Lyons E."/>
            <person name="Manning G."/>
            <person name="Maruyama T."/>
            <person name="Michael T.P."/>
            <person name="Mikami K."/>
            <person name="Miyazaki S."/>
            <person name="Morinaga S."/>
            <person name="Murata T."/>
            <person name="Mueller-Roeber B."/>
            <person name="Nelson D.R."/>
            <person name="Obara M."/>
            <person name="Oguri Y."/>
            <person name="Olmstead R.G."/>
            <person name="Onodera N."/>
            <person name="Petersen B.L."/>
            <person name="Pils B."/>
            <person name="Prigge M."/>
            <person name="Rensing S.A."/>
            <person name="Riano-Pachon D.M."/>
            <person name="Roberts A.W."/>
            <person name="Sato Y."/>
            <person name="Scheller H.V."/>
            <person name="Schulz B."/>
            <person name="Schulz C."/>
            <person name="Shakirov E.V."/>
            <person name="Shibagaki N."/>
            <person name="Shinohara N."/>
            <person name="Shippen D.E."/>
            <person name="Soerensen I."/>
            <person name="Sotooka R."/>
            <person name="Sugimoto N."/>
            <person name="Sugita M."/>
            <person name="Sumikawa N."/>
            <person name="Tanurdzic M."/>
            <person name="Theissen G."/>
            <person name="Ulvskov P."/>
            <person name="Wakazuki S."/>
            <person name="Weng J.K."/>
            <person name="Willats W.W."/>
            <person name="Wipf D."/>
            <person name="Wolf P.G."/>
            <person name="Yang L."/>
            <person name="Zimmer A.D."/>
            <person name="Zhu Q."/>
            <person name="Mitros T."/>
            <person name="Hellsten U."/>
            <person name="Loque D."/>
            <person name="Otillar R."/>
            <person name="Salamov A."/>
            <person name="Schmutz J."/>
            <person name="Shapiro H."/>
            <person name="Lindquist E."/>
            <person name="Lucas S."/>
            <person name="Rokhsar D."/>
            <person name="Grigoriev I.V."/>
        </authorList>
    </citation>
    <scope>NUCLEOTIDE SEQUENCE [LARGE SCALE GENOMIC DNA]</scope>
</reference>
<dbReference type="PROSITE" id="PS51194">
    <property type="entry name" value="HELICASE_CTER"/>
    <property type="match status" value="1"/>
</dbReference>
<dbReference type="InterPro" id="IPR000719">
    <property type="entry name" value="Prot_kinase_dom"/>
</dbReference>
<dbReference type="InterPro" id="IPR001611">
    <property type="entry name" value="Leu-rich_rpt"/>
</dbReference>
<keyword evidence="11" id="KW-0472">Membrane</keyword>
<keyword evidence="2" id="KW-0433">Leucine-rich repeat</keyword>
<dbReference type="KEGG" id="smo:SELMODRAFT_440019"/>
<dbReference type="STRING" id="88036.D8R9G4"/>
<keyword evidence="7" id="KW-0378">Hydrolase</keyword>
<evidence type="ECO:0000256" key="4">
    <source>
        <dbReference type="ARBA" id="ARBA00022729"/>
    </source>
</evidence>
<evidence type="ECO:0000256" key="1">
    <source>
        <dbReference type="ARBA" id="ARBA00004370"/>
    </source>
</evidence>
<evidence type="ECO:0000256" key="12">
    <source>
        <dbReference type="ARBA" id="ARBA00023180"/>
    </source>
</evidence>
<evidence type="ECO:0000256" key="14">
    <source>
        <dbReference type="SAM" id="MobiDB-lite"/>
    </source>
</evidence>
<feature type="region of interest" description="Disordered" evidence="14">
    <location>
        <begin position="854"/>
        <end position="881"/>
    </location>
</feature>
<dbReference type="SMART" id="SM01142">
    <property type="entry name" value="DSHCT"/>
    <property type="match status" value="1"/>
</dbReference>
<dbReference type="Pfam" id="PF13855">
    <property type="entry name" value="LRR_8"/>
    <property type="match status" value="2"/>
</dbReference>
<sequence length="1889" mass="208782">MGPSIPGSIGAVVALLLVLAVEGSSLPPSQIQSVLRLQRLLGYPSALAHIDSNATQGLDLCGIPPSLVFNLSCNSSAGSFSSTIVSIQILGNATSLSRDFSMETLGNLLSALPELEILGLVHLGLWGSIPPKLDHLQSLRVLDLSENSISGALPDRLRALSRLEILQLKDNRLNGTLPGWIGELRSLRELDLSNNAITGKLPKSLFSSRRNRLERLVVSHNDFSGNLPDWSSDSLLVYFNAGANHIGPSFPKLGYGGLLQSLLLGQNDITGGIPHDAAARLGGVRTMDLSYNELHGMPPAALFRLGHIETLALNGNQFLGVLPYNLSLSPSLALLDLSSNFFTGRVPASFLGSGGSVVVRFGKNCFATRVQQQYTRSHCDAAARKRAAASAAAASTPDSHDLAIIAGIVGGGIALVGAVAVFLCVLLRCLRQQKDDKPVQYAASSCADTASIGVPSDLLSNARYLSQSIRLGVHSTSHNRVFSVPELEEATANFSLENLIGEGQHGKVFKGKLHDGTVAAVKCLTLDSRQDMRQLKIHVELLVKIRHRHLVGYIGYSLDNVIDGARQCRKLYLVSEYIDNGTLRLLGLMFCFSDLPVEAEGREVLSWSQRLAAAIGAGRGIQYLHTGVVPGIFNNDVNITNVLMDQNCVAKFTDFGIGKHARTSCDFDAKVYVQKTPAHIDLDHHRRKLASDKTDVYNFGFILLEILLGKPPTIEDSKSSVHPKEMLQTEHVPRYEVVDPAIIGNCVAESLTTVLEIAAKCLSEEPSSRPSMEDVLWNLQYAAQVQDRRAMALGPDIRVSTLHSPPILRRAVAPCTLRRGYAGNLLRRGGFVGLTRHWRGNAVRDENAIAGKGEKSMLGAFSEEDEDCSDGSEEESSGEEEDFGFGEFRFASDDGAEEGADDASEELDSFAERARRIDDLCAKVAQGKQISSADLIGLYSFRLDKFQRLAIEGFLKGSSVVVSAPTSSGKTLIAEAAAAATLAKCKRLFYTTPLKALSNQKFRDFRKIFGDSSVGLLTGDVSINRDAPIVIMTTEIMRNKFYLSAGNEDVLQDLDVVVLDEIHYISDLTRGTVWEETARVIYCPKRIKLVCLSATIANPDELAGWIAKVHGPTELITSYRRPVPLTWHISRRSQMLPLLNEKGTAINRKLLIDKKQLEEVNSRKIRGRISTLEKMTEEQLQVLLRVQVPRISDTLKQMVERTMLPAIWFILSRRRCDEAVQYLQHANLLAEDEFQQIDLALKSFREQYPDAIREAAVRPLYQGVAAHHAGCLPLWKSFIEELFQKGLVKVVFATETLAAGINMPARTTVLSSFSGKYQRRISANVVLQMAGRAGRRGIDKEGHVVVVQTPFRGPEECYKMLRTGLEPLVSQFTATYGMALNLLEDSAVESETLSSEQRQSFGEARSLIEQSFGNYIGSEILTGARAKMVQISSEIETLESGQSTDSLSKLYEEKINEFNKMREKVETQERKERSLRFKFERHRLSFLQSQLKQLSLEQVPYVLLTYEDINTGEGHTLSVAVFHMTENNPFILGVNENHEPKVEDMDASFIGVGCDSFLYRFPLKVVRKVYRSTIGAEERTALKSNLADVQWEIVGNDNVSRCQSSFPPHGYEVPVPNTLTSECAMPEELVTAEKLLLMQQRSLGKWSRRLAEIDEVEIDNLVAKVKQMREEKVARLKAKLERIGKRIKGMQPSGWKEFLQVVKILKDAGAMDRNTHKLLPLGEIARAIRGSNELWLAIALRDEALLSLKPSELAAVAAALVTESPKSIPDNEYRTIYEPSAVVKEWVEKMQSERLWLYGLQENHNVEFACDLDPQLAGFVEAWAAGVNWKELEIEDIMDEGDFARLLRRTIDLLSQIPHLPHIDSELSKIAKEAARNMDRPPISEPVGE</sequence>
<comment type="subcellular location">
    <subcellularLocation>
        <location evidence="1">Membrane</location>
    </subcellularLocation>
</comment>
<keyword evidence="4 15" id="KW-0732">Signal</keyword>
<name>D8R9G4_SELML</name>
<protein>
    <recommendedName>
        <fullName evidence="21">Protein kinase domain-containing protein</fullName>
    </recommendedName>
</protein>
<dbReference type="Pfam" id="PF08148">
    <property type="entry name" value="DSHCT"/>
    <property type="match status" value="1"/>
</dbReference>
<dbReference type="PROSITE" id="PS00107">
    <property type="entry name" value="PROTEIN_KINASE_ATP"/>
    <property type="match status" value="1"/>
</dbReference>
<dbReference type="Gene3D" id="3.30.200.20">
    <property type="entry name" value="Phosphorylase Kinase, domain 1"/>
    <property type="match status" value="1"/>
</dbReference>
<dbReference type="CDD" id="cd18795">
    <property type="entry name" value="SF2_C_Ski2"/>
    <property type="match status" value="1"/>
</dbReference>
<feature type="chain" id="PRO_5003121617" description="Protein kinase domain-containing protein" evidence="15">
    <location>
        <begin position="26"/>
        <end position="1889"/>
    </location>
</feature>
<dbReference type="Gene3D" id="1.10.510.10">
    <property type="entry name" value="Transferase(Phosphotransferase) domain 1"/>
    <property type="match status" value="1"/>
</dbReference>
<evidence type="ECO:0008006" key="21">
    <source>
        <dbReference type="Google" id="ProtNLM"/>
    </source>
</evidence>
<dbReference type="HOGENOM" id="CLU_236065_0_0_1"/>
<keyword evidence="8" id="KW-0347">Helicase</keyword>
<dbReference type="InterPro" id="IPR032675">
    <property type="entry name" value="LRR_dom_sf"/>
</dbReference>
<dbReference type="Gramene" id="EFJ30887">
    <property type="protein sequence ID" value="EFJ30887"/>
    <property type="gene ID" value="SELMODRAFT_440019"/>
</dbReference>
<evidence type="ECO:0000256" key="6">
    <source>
        <dbReference type="ARBA" id="ARBA00022741"/>
    </source>
</evidence>
<keyword evidence="6 13" id="KW-0547">Nucleotide-binding</keyword>
<dbReference type="SMART" id="SM00490">
    <property type="entry name" value="HELICc"/>
    <property type="match status" value="1"/>
</dbReference>
<dbReference type="PROSITE" id="PS51192">
    <property type="entry name" value="HELICASE_ATP_BIND_1"/>
    <property type="match status" value="1"/>
</dbReference>
<accession>D8R9G4</accession>
<evidence type="ECO:0000313" key="19">
    <source>
        <dbReference type="EMBL" id="EFJ30887.1"/>
    </source>
</evidence>
<dbReference type="PANTHER" id="PTHR12131:SF1">
    <property type="entry name" value="ATP-DEPENDENT RNA HELICASE SUPV3L1, MITOCHONDRIAL-RELATED"/>
    <property type="match status" value="1"/>
</dbReference>
<dbReference type="InterPro" id="IPR017441">
    <property type="entry name" value="Protein_kinase_ATP_BS"/>
</dbReference>
<keyword evidence="3" id="KW-0812">Transmembrane</keyword>
<dbReference type="Gene3D" id="3.40.50.300">
    <property type="entry name" value="P-loop containing nucleotide triphosphate hydrolases"/>
    <property type="match status" value="2"/>
</dbReference>
<dbReference type="PROSITE" id="PS51450">
    <property type="entry name" value="LRR"/>
    <property type="match status" value="1"/>
</dbReference>
<evidence type="ECO:0000256" key="8">
    <source>
        <dbReference type="ARBA" id="ARBA00022806"/>
    </source>
</evidence>
<dbReference type="InParanoid" id="D8R9G4"/>
<evidence type="ECO:0000256" key="5">
    <source>
        <dbReference type="ARBA" id="ARBA00022737"/>
    </source>
</evidence>
<dbReference type="GO" id="GO:0005524">
    <property type="term" value="F:ATP binding"/>
    <property type="evidence" value="ECO:0007669"/>
    <property type="project" value="UniProtKB-UniRule"/>
</dbReference>
<feature type="domain" description="Helicase C-terminal" evidence="18">
    <location>
        <begin position="1194"/>
        <end position="1384"/>
    </location>
</feature>
<dbReference type="InterPro" id="IPR003591">
    <property type="entry name" value="Leu-rich_rpt_typical-subtyp"/>
</dbReference>
<evidence type="ECO:0000259" key="17">
    <source>
        <dbReference type="PROSITE" id="PS51192"/>
    </source>
</evidence>
<dbReference type="SMART" id="SM00369">
    <property type="entry name" value="LRR_TYP"/>
    <property type="match status" value="3"/>
</dbReference>
<dbReference type="eggNOG" id="KOG0947">
    <property type="taxonomic scope" value="Eukaryota"/>
</dbReference>
<evidence type="ECO:0000256" key="3">
    <source>
        <dbReference type="ARBA" id="ARBA00022692"/>
    </source>
</evidence>
<organism evidence="20">
    <name type="scientific">Selaginella moellendorffii</name>
    <name type="common">Spikemoss</name>
    <dbReference type="NCBI Taxonomy" id="88036"/>
    <lineage>
        <taxon>Eukaryota</taxon>
        <taxon>Viridiplantae</taxon>
        <taxon>Streptophyta</taxon>
        <taxon>Embryophyta</taxon>
        <taxon>Tracheophyta</taxon>
        <taxon>Lycopodiopsida</taxon>
        <taxon>Selaginellales</taxon>
        <taxon>Selaginellaceae</taxon>
        <taxon>Selaginella</taxon>
    </lineage>
</organism>
<dbReference type="Pfam" id="PF00069">
    <property type="entry name" value="Pkinase"/>
    <property type="match status" value="1"/>
</dbReference>
<keyword evidence="20" id="KW-1185">Reference proteome</keyword>
<evidence type="ECO:0000259" key="18">
    <source>
        <dbReference type="PROSITE" id="PS51194"/>
    </source>
</evidence>
<dbReference type="InterPro" id="IPR012961">
    <property type="entry name" value="Ski2/MTR4_C"/>
</dbReference>
<dbReference type="InterPro" id="IPR027417">
    <property type="entry name" value="P-loop_NTPase"/>
</dbReference>
<evidence type="ECO:0000256" key="11">
    <source>
        <dbReference type="ARBA" id="ARBA00023136"/>
    </source>
</evidence>
<dbReference type="SUPFAM" id="SSF52058">
    <property type="entry name" value="L domain-like"/>
    <property type="match status" value="1"/>
</dbReference>
<dbReference type="PROSITE" id="PS50011">
    <property type="entry name" value="PROTEIN_KINASE_DOM"/>
    <property type="match status" value="1"/>
</dbReference>
<dbReference type="SUPFAM" id="SSF56112">
    <property type="entry name" value="Protein kinase-like (PK-like)"/>
    <property type="match status" value="1"/>
</dbReference>
<dbReference type="FunFam" id="3.80.10.10:FF:000041">
    <property type="entry name" value="LRR receptor-like serine/threonine-protein kinase ERECTA"/>
    <property type="match status" value="1"/>
</dbReference>
<evidence type="ECO:0000259" key="16">
    <source>
        <dbReference type="PROSITE" id="PS50011"/>
    </source>
</evidence>
<evidence type="ECO:0000256" key="15">
    <source>
        <dbReference type="SAM" id="SignalP"/>
    </source>
</evidence>
<dbReference type="GO" id="GO:0004672">
    <property type="term" value="F:protein kinase activity"/>
    <property type="evidence" value="ECO:0007669"/>
    <property type="project" value="InterPro"/>
</dbReference>
<gene>
    <name evidence="19" type="ORF">SELMODRAFT_440019</name>
</gene>
<dbReference type="GO" id="GO:0016787">
    <property type="term" value="F:hydrolase activity"/>
    <property type="evidence" value="ECO:0007669"/>
    <property type="project" value="UniProtKB-KW"/>
</dbReference>
<dbReference type="InterPro" id="IPR011009">
    <property type="entry name" value="Kinase-like_dom_sf"/>
</dbReference>
<dbReference type="InterPro" id="IPR014001">
    <property type="entry name" value="Helicase_ATP-bd"/>
</dbReference>
<dbReference type="GO" id="GO:0055087">
    <property type="term" value="C:Ski complex"/>
    <property type="evidence" value="ECO:0000318"/>
    <property type="project" value="GO_Central"/>
</dbReference>
<dbReference type="Proteomes" id="UP000001514">
    <property type="component" value="Unassembled WGS sequence"/>
</dbReference>
<feature type="binding site" evidence="13">
    <location>
        <position position="522"/>
    </location>
    <ligand>
        <name>ATP</name>
        <dbReference type="ChEBI" id="CHEBI:30616"/>
    </ligand>
</feature>
<feature type="signal peptide" evidence="15">
    <location>
        <begin position="1"/>
        <end position="25"/>
    </location>
</feature>
<dbReference type="EMBL" id="GL377574">
    <property type="protein sequence ID" value="EFJ30887.1"/>
    <property type="molecule type" value="Genomic_DNA"/>
</dbReference>
<evidence type="ECO:0000256" key="13">
    <source>
        <dbReference type="PROSITE-ProRule" id="PRU10141"/>
    </source>
</evidence>